<protein>
    <submittedName>
        <fullName evidence="1">Uncharacterized protein</fullName>
    </submittedName>
</protein>
<comment type="caution">
    <text evidence="1">The sequence shown here is derived from an EMBL/GenBank/DDBJ whole genome shotgun (WGS) entry which is preliminary data.</text>
</comment>
<keyword evidence="2" id="KW-1185">Reference proteome</keyword>
<name>A0ACC3DM07_9PEZI</name>
<dbReference type="EMBL" id="JAWDJW010002664">
    <property type="protein sequence ID" value="KAK3077621.1"/>
    <property type="molecule type" value="Genomic_DNA"/>
</dbReference>
<evidence type="ECO:0000313" key="1">
    <source>
        <dbReference type="EMBL" id="KAK3077621.1"/>
    </source>
</evidence>
<reference evidence="1" key="1">
    <citation type="submission" date="2024-09" db="EMBL/GenBank/DDBJ databases">
        <title>Black Yeasts Isolated from many extreme environments.</title>
        <authorList>
            <person name="Coleine C."/>
            <person name="Stajich J.E."/>
            <person name="Selbmann L."/>
        </authorList>
    </citation>
    <scope>NUCLEOTIDE SEQUENCE</scope>
    <source>
        <strain evidence="1">CCFEE 5737</strain>
    </source>
</reference>
<evidence type="ECO:0000313" key="2">
    <source>
        <dbReference type="Proteomes" id="UP001186974"/>
    </source>
</evidence>
<proteinExistence type="predicted"/>
<dbReference type="Proteomes" id="UP001186974">
    <property type="component" value="Unassembled WGS sequence"/>
</dbReference>
<gene>
    <name evidence="1" type="ORF">LTS18_009746</name>
</gene>
<accession>A0ACC3DM07</accession>
<sequence length="305" mass="34834">MASVQVTEGELDFSIPKITKPCKTWYKLFGSLSPTTVPLIALHGGPGMSHNYLLSLSSLASDYSIPVILYDQFGCGNSTHLPEKNGDTDFWTVELFLSELDNLLEKLGIGEYDLFGNSWGGMLAAEHAIRQPSKLRRLIIADSPASMSDWIVAAEGLRKQLPTDVQSVLDRCERDERTETEEYEKAVMEFYKRHVCRVWPFPGDVDDTFESLKRDPTVYHTMNGPSEFYVVGSLKTWDIKSKLHRIKVSTMLLNGRHDEATDAVVQLYFDAIPRVRWFTFAESSHMPHWEERELFMERVAAFLRD</sequence>
<organism evidence="1 2">
    <name type="scientific">Coniosporium uncinatum</name>
    <dbReference type="NCBI Taxonomy" id="93489"/>
    <lineage>
        <taxon>Eukaryota</taxon>
        <taxon>Fungi</taxon>
        <taxon>Dikarya</taxon>
        <taxon>Ascomycota</taxon>
        <taxon>Pezizomycotina</taxon>
        <taxon>Dothideomycetes</taxon>
        <taxon>Dothideomycetes incertae sedis</taxon>
        <taxon>Coniosporium</taxon>
    </lineage>
</organism>